<gene>
    <name evidence="1" type="ORF">ACFQBT_11660</name>
    <name evidence="2" type="ORF">ACFQBT_17195</name>
</gene>
<dbReference type="EMBL" id="JBHSWJ010000002">
    <property type="protein sequence ID" value="MFC6714438.1"/>
    <property type="molecule type" value="Genomic_DNA"/>
</dbReference>
<reference evidence="2" key="1">
    <citation type="journal article" date="2014" name="Int. J. Syst. Evol. Microbiol.">
        <title>Complete genome of a new Firmicutes species belonging to the dominant human colonic microbiota ('Ruminococcus bicirculans') reveals two chromosomes and a selective capacity to utilize plant glucans.</title>
        <authorList>
            <consortium name="NISC Comparative Sequencing Program"/>
            <person name="Wegmann U."/>
            <person name="Louis P."/>
            <person name="Goesmann A."/>
            <person name="Henrissat B."/>
            <person name="Duncan S.H."/>
            <person name="Flint H.J."/>
        </authorList>
    </citation>
    <scope>NUCLEOTIDE SEQUENCE</scope>
    <source>
        <strain evidence="2">NBRC 106593</strain>
    </source>
</reference>
<protein>
    <submittedName>
        <fullName evidence="2">Uncharacterized protein</fullName>
    </submittedName>
</protein>
<dbReference type="EMBL" id="JBHSWJ010000002">
    <property type="protein sequence ID" value="MFC6715455.1"/>
    <property type="molecule type" value="Genomic_DNA"/>
</dbReference>
<dbReference type="Proteomes" id="UP001596356">
    <property type="component" value="Unassembled WGS sequence"/>
</dbReference>
<comment type="caution">
    <text evidence="2">The sequence shown here is derived from an EMBL/GenBank/DDBJ whole genome shotgun (WGS) entry which is preliminary data.</text>
</comment>
<dbReference type="RefSeq" id="WP_109686910.1">
    <property type="nucleotide sequence ID" value="NZ_JBHSWJ010000002.1"/>
</dbReference>
<proteinExistence type="predicted"/>
<evidence type="ECO:0000313" key="2">
    <source>
        <dbReference type="EMBL" id="MFC6715455.1"/>
    </source>
</evidence>
<reference evidence="2" key="3">
    <citation type="submission" date="2024-09" db="EMBL/GenBank/DDBJ databases">
        <authorList>
            <person name="Sun Q."/>
            <person name="Mori K."/>
        </authorList>
    </citation>
    <scope>NUCLEOTIDE SEQUENCE</scope>
    <source>
        <strain evidence="2">NBRC 106593</strain>
    </source>
</reference>
<name>A0ABW2AYE3_9MICO</name>
<evidence type="ECO:0000313" key="3">
    <source>
        <dbReference type="Proteomes" id="UP001596356"/>
    </source>
</evidence>
<sequence length="138" mass="15589">MRRQAIDAVLASCEEDLDENEVANWLHEYHRDVLGVEPNRPEWLHFLRSARRQVLRDDITAADCPAFIRSLITHTCEAGNQRVHWYFEPTSTSAPTPAMHRRGWRGRFPNAEATALPLIAAAVLSNSVDRTGSGRAQT</sequence>
<reference evidence="3" key="2">
    <citation type="journal article" date="2019" name="Int. J. Syst. Evol. Microbiol.">
        <title>The Global Catalogue of Microorganisms (GCM) 10K type strain sequencing project: providing services to taxonomists for standard genome sequencing and annotation.</title>
        <authorList>
            <consortium name="The Broad Institute Genomics Platform"/>
            <consortium name="The Broad Institute Genome Sequencing Center for Infectious Disease"/>
            <person name="Wu L."/>
            <person name="Ma J."/>
        </authorList>
    </citation>
    <scope>NUCLEOTIDE SEQUENCE [LARGE SCALE GENOMIC DNA]</scope>
    <source>
        <strain evidence="3">NBRC 106593</strain>
    </source>
</reference>
<organism evidence="2 3">
    <name type="scientific">Branchiibius cervicis</name>
    <dbReference type="NCBI Taxonomy" id="908252"/>
    <lineage>
        <taxon>Bacteria</taxon>
        <taxon>Bacillati</taxon>
        <taxon>Actinomycetota</taxon>
        <taxon>Actinomycetes</taxon>
        <taxon>Micrococcales</taxon>
        <taxon>Dermacoccaceae</taxon>
        <taxon>Branchiibius</taxon>
    </lineage>
</organism>
<keyword evidence="3" id="KW-1185">Reference proteome</keyword>
<evidence type="ECO:0000313" key="1">
    <source>
        <dbReference type="EMBL" id="MFC6714438.1"/>
    </source>
</evidence>
<accession>A0ABW2AYE3</accession>